<keyword evidence="1" id="KW-0472">Membrane</keyword>
<organism evidence="2 3">
    <name type="scientific">Erythrobacter aureus</name>
    <dbReference type="NCBI Taxonomy" id="2182384"/>
    <lineage>
        <taxon>Bacteria</taxon>
        <taxon>Pseudomonadati</taxon>
        <taxon>Pseudomonadota</taxon>
        <taxon>Alphaproteobacteria</taxon>
        <taxon>Sphingomonadales</taxon>
        <taxon>Erythrobacteraceae</taxon>
        <taxon>Erythrobacter/Porphyrobacter group</taxon>
        <taxon>Erythrobacter</taxon>
    </lineage>
</organism>
<dbReference type="Proteomes" id="UP000254508">
    <property type="component" value="Chromosome"/>
</dbReference>
<accession>A0A345YHS3</accession>
<proteinExistence type="predicted"/>
<dbReference type="InterPro" id="IPR008620">
    <property type="entry name" value="FixH"/>
</dbReference>
<evidence type="ECO:0000313" key="3">
    <source>
        <dbReference type="Proteomes" id="UP000254508"/>
    </source>
</evidence>
<dbReference type="KEGG" id="err:DVR09_04830"/>
<dbReference type="Pfam" id="PF05751">
    <property type="entry name" value="FixH"/>
    <property type="match status" value="1"/>
</dbReference>
<keyword evidence="1" id="KW-1133">Transmembrane helix</keyword>
<evidence type="ECO:0000313" key="2">
    <source>
        <dbReference type="EMBL" id="AXK43475.1"/>
    </source>
</evidence>
<evidence type="ECO:0000256" key="1">
    <source>
        <dbReference type="SAM" id="Phobius"/>
    </source>
</evidence>
<dbReference type="AlphaFoldDB" id="A0A345YHS3"/>
<reference evidence="3" key="1">
    <citation type="submission" date="2018-07" db="EMBL/GenBank/DDBJ databases">
        <title>Genome sequence of Erythrobacter strain YH-07, an antagonistic bacterium isolated from Yellow Sea.</title>
        <authorList>
            <person name="Tang T."/>
            <person name="Liu Q."/>
            <person name="Sun X."/>
        </authorList>
    </citation>
    <scope>NUCLEOTIDE SEQUENCE [LARGE SCALE GENOMIC DNA]</scope>
    <source>
        <strain evidence="3">YH-07</strain>
    </source>
</reference>
<name>A0A345YHS3_9SPHN</name>
<dbReference type="OrthoDB" id="1495896at2"/>
<dbReference type="EMBL" id="CP031357">
    <property type="protein sequence ID" value="AXK43475.1"/>
    <property type="molecule type" value="Genomic_DNA"/>
</dbReference>
<keyword evidence="3" id="KW-1185">Reference proteome</keyword>
<sequence length="148" mass="16435">MRREFTGKHMALIMVVGFGIVIAVNFYMASRAIAGFGGVVVENSYVASQKFNGWLEQARESERLGYSASLARDAEGRLVVTTEKVPQSALLSADLRRPLGKPEDMELQFEQAGQNRYVSTRALPAGRWIVRLTIDGGGARWIDETEIR</sequence>
<keyword evidence="1" id="KW-0812">Transmembrane</keyword>
<feature type="transmembrane region" description="Helical" evidence="1">
    <location>
        <begin position="12"/>
        <end position="29"/>
    </location>
</feature>
<evidence type="ECO:0008006" key="4">
    <source>
        <dbReference type="Google" id="ProtNLM"/>
    </source>
</evidence>
<gene>
    <name evidence="2" type="ORF">DVR09_04830</name>
</gene>
<protein>
    <recommendedName>
        <fullName evidence="4">Nitrogen fixation protein FixH</fullName>
    </recommendedName>
</protein>